<proteinExistence type="predicted"/>
<evidence type="ECO:0000313" key="2">
    <source>
        <dbReference type="Proteomes" id="UP000193228"/>
    </source>
</evidence>
<accession>A0A1X7I3R6</accession>
<dbReference type="AlphaFoldDB" id="A0A1X7I3R6"/>
<dbReference type="Proteomes" id="UP000193228">
    <property type="component" value="Unassembled WGS sequence"/>
</dbReference>
<name>A0A1X7I3R6_9BURK</name>
<evidence type="ECO:0000313" key="1">
    <source>
        <dbReference type="EMBL" id="SMG09055.1"/>
    </source>
</evidence>
<protein>
    <submittedName>
        <fullName evidence="1">Uncharacterized protein</fullName>
    </submittedName>
</protein>
<gene>
    <name evidence="1" type="ORF">SAMN06265784_101302</name>
</gene>
<dbReference type="EMBL" id="FXAT01000001">
    <property type="protein sequence ID" value="SMG09055.1"/>
    <property type="molecule type" value="Genomic_DNA"/>
</dbReference>
<keyword evidence="2" id="KW-1185">Reference proteome</keyword>
<dbReference type="RefSeq" id="WP_167387404.1">
    <property type="nucleotide sequence ID" value="NZ_FXAT01000001.1"/>
</dbReference>
<sequence>MDNNQREIERRLSVLQGLEWSGVSRAADMLTLGFGPKHEAKNFYGVPRQVSAWALHIQCAWTLSEAGKIIATEESIGGSDEEANAFALRLRQLLARNAPVIVESISASPDCGLVVSLSQAFRLIVAPDVTSDDENWRFFESKRDAKHLVIEGGTVAPESFD</sequence>
<reference evidence="2" key="1">
    <citation type="submission" date="2017-04" db="EMBL/GenBank/DDBJ databases">
        <authorList>
            <person name="Varghese N."/>
            <person name="Submissions S."/>
        </authorList>
    </citation>
    <scope>NUCLEOTIDE SEQUENCE [LARGE SCALE GENOMIC DNA]</scope>
    <source>
        <strain evidence="2">LMG 29540</strain>
    </source>
</reference>
<organism evidence="1 2">
    <name type="scientific">Paraburkholderia susongensis</name>
    <dbReference type="NCBI Taxonomy" id="1515439"/>
    <lineage>
        <taxon>Bacteria</taxon>
        <taxon>Pseudomonadati</taxon>
        <taxon>Pseudomonadota</taxon>
        <taxon>Betaproteobacteria</taxon>
        <taxon>Burkholderiales</taxon>
        <taxon>Burkholderiaceae</taxon>
        <taxon>Paraburkholderia</taxon>
    </lineage>
</organism>